<reference evidence="2" key="1">
    <citation type="submission" date="2023-06" db="EMBL/GenBank/DDBJ databases">
        <authorList>
            <consortium name="Lawrence Berkeley National Laboratory"/>
            <person name="Ahrendt S."/>
            <person name="Sahu N."/>
            <person name="Indic B."/>
            <person name="Wong-Bajracharya J."/>
            <person name="Merenyi Z."/>
            <person name="Ke H.-M."/>
            <person name="Monk M."/>
            <person name="Kocsube S."/>
            <person name="Drula E."/>
            <person name="Lipzen A."/>
            <person name="Balint B."/>
            <person name="Henrissat B."/>
            <person name="Andreopoulos B."/>
            <person name="Martin F.M."/>
            <person name="Harder C.B."/>
            <person name="Rigling D."/>
            <person name="Ford K.L."/>
            <person name="Foster G.D."/>
            <person name="Pangilinan J."/>
            <person name="Papanicolaou A."/>
            <person name="Barry K."/>
            <person name="LaButti K."/>
            <person name="Viragh M."/>
            <person name="Koriabine M."/>
            <person name="Yan M."/>
            <person name="Riley R."/>
            <person name="Champramary S."/>
            <person name="Plett K.L."/>
            <person name="Tsai I.J."/>
            <person name="Slot J."/>
            <person name="Sipos G."/>
            <person name="Plett J."/>
            <person name="Nagy L.G."/>
            <person name="Grigoriev I.V."/>
        </authorList>
    </citation>
    <scope>NUCLEOTIDE SEQUENCE</scope>
    <source>
        <strain evidence="2">ICMP 16352</strain>
    </source>
</reference>
<feature type="compositionally biased region" description="Low complexity" evidence="1">
    <location>
        <begin position="94"/>
        <end position="115"/>
    </location>
</feature>
<dbReference type="EMBL" id="JAUEPR010000022">
    <property type="protein sequence ID" value="KAK0475885.1"/>
    <property type="molecule type" value="Genomic_DNA"/>
</dbReference>
<dbReference type="Proteomes" id="UP001175227">
    <property type="component" value="Unassembled WGS sequence"/>
</dbReference>
<feature type="region of interest" description="Disordered" evidence="1">
    <location>
        <begin position="34"/>
        <end position="115"/>
    </location>
</feature>
<feature type="region of interest" description="Disordered" evidence="1">
    <location>
        <begin position="168"/>
        <end position="193"/>
    </location>
</feature>
<accession>A0AA39P1L0</accession>
<sequence length="219" mass="24260">MTERKMDAAINNGTKTGSTYSGWSNIAKRYISEIPKEDFERDSTSQESPRRRRNRRTGWITCWEETARRGSKGNEGASTVGPKDPQHRSALKASRSTVSSVGGSSGFNCSGSMTSRGAVSRSRVIVIVAVYNYPPCHIFSIQPEPKPPLSTSQSLQRARTRIQYFLSSPILPKTNDPSDLNPPNQGGGLRSDPVMGHLELAWSSLYREELSKRQAELNK</sequence>
<organism evidence="2 3">
    <name type="scientific">Armillaria novae-zelandiae</name>
    <dbReference type="NCBI Taxonomy" id="153914"/>
    <lineage>
        <taxon>Eukaryota</taxon>
        <taxon>Fungi</taxon>
        <taxon>Dikarya</taxon>
        <taxon>Basidiomycota</taxon>
        <taxon>Agaricomycotina</taxon>
        <taxon>Agaricomycetes</taxon>
        <taxon>Agaricomycetidae</taxon>
        <taxon>Agaricales</taxon>
        <taxon>Marasmiineae</taxon>
        <taxon>Physalacriaceae</taxon>
        <taxon>Armillaria</taxon>
    </lineage>
</organism>
<gene>
    <name evidence="2" type="ORF">IW261DRAFT_1595353</name>
</gene>
<evidence type="ECO:0000256" key="1">
    <source>
        <dbReference type="SAM" id="MobiDB-lite"/>
    </source>
</evidence>
<proteinExistence type="predicted"/>
<feature type="compositionally biased region" description="Basic and acidic residues" evidence="1">
    <location>
        <begin position="34"/>
        <end position="44"/>
    </location>
</feature>
<protein>
    <submittedName>
        <fullName evidence="2">Uncharacterized protein</fullName>
    </submittedName>
</protein>
<feature type="compositionally biased region" description="Polar residues" evidence="1">
    <location>
        <begin position="175"/>
        <end position="184"/>
    </location>
</feature>
<comment type="caution">
    <text evidence="2">The sequence shown here is derived from an EMBL/GenBank/DDBJ whole genome shotgun (WGS) entry which is preliminary data.</text>
</comment>
<evidence type="ECO:0000313" key="2">
    <source>
        <dbReference type="EMBL" id="KAK0475885.1"/>
    </source>
</evidence>
<keyword evidence="3" id="KW-1185">Reference proteome</keyword>
<feature type="compositionally biased region" description="Polar residues" evidence="1">
    <location>
        <begin position="11"/>
        <end position="22"/>
    </location>
</feature>
<dbReference type="AlphaFoldDB" id="A0AA39P1L0"/>
<evidence type="ECO:0000313" key="3">
    <source>
        <dbReference type="Proteomes" id="UP001175227"/>
    </source>
</evidence>
<name>A0AA39P1L0_9AGAR</name>
<feature type="region of interest" description="Disordered" evidence="1">
    <location>
        <begin position="1"/>
        <end position="22"/>
    </location>
</feature>